<sequence length="137" mass="15946">MEQDQMATLNNPSDECIEVERKISLEYMELKKAEELYYKQKSRVQVIKEGDSNTSFFHKMVKVMTQRQQITRMMNEQGEMVTDIQQVGAIAVDFYTKLIGTEDPHMEHHSVKFYQGILQHRLTTDDGALLMQGITRA</sequence>
<reference evidence="1 2" key="1">
    <citation type="submission" date="2024-04" db="EMBL/GenBank/DDBJ databases">
        <authorList>
            <person name="Fracassetti M."/>
        </authorList>
    </citation>
    <scope>NUCLEOTIDE SEQUENCE [LARGE SCALE GENOMIC DNA]</scope>
</reference>
<evidence type="ECO:0000313" key="2">
    <source>
        <dbReference type="Proteomes" id="UP001497516"/>
    </source>
</evidence>
<organism evidence="1 2">
    <name type="scientific">Linum trigynum</name>
    <dbReference type="NCBI Taxonomy" id="586398"/>
    <lineage>
        <taxon>Eukaryota</taxon>
        <taxon>Viridiplantae</taxon>
        <taxon>Streptophyta</taxon>
        <taxon>Embryophyta</taxon>
        <taxon>Tracheophyta</taxon>
        <taxon>Spermatophyta</taxon>
        <taxon>Magnoliopsida</taxon>
        <taxon>eudicotyledons</taxon>
        <taxon>Gunneridae</taxon>
        <taxon>Pentapetalae</taxon>
        <taxon>rosids</taxon>
        <taxon>fabids</taxon>
        <taxon>Malpighiales</taxon>
        <taxon>Linaceae</taxon>
        <taxon>Linum</taxon>
    </lineage>
</organism>
<proteinExistence type="predicted"/>
<dbReference type="AlphaFoldDB" id="A0AAV2DYV4"/>
<gene>
    <name evidence="1" type="ORF">LTRI10_LOCUS20393</name>
</gene>
<protein>
    <submittedName>
        <fullName evidence="1">Uncharacterized protein</fullName>
    </submittedName>
</protein>
<dbReference type="Proteomes" id="UP001497516">
    <property type="component" value="Chromosome 3"/>
</dbReference>
<evidence type="ECO:0000313" key="1">
    <source>
        <dbReference type="EMBL" id="CAL1378841.1"/>
    </source>
</evidence>
<name>A0AAV2DYV4_9ROSI</name>
<keyword evidence="2" id="KW-1185">Reference proteome</keyword>
<dbReference type="EMBL" id="OZ034816">
    <property type="protein sequence ID" value="CAL1378841.1"/>
    <property type="molecule type" value="Genomic_DNA"/>
</dbReference>
<accession>A0AAV2DYV4</accession>